<dbReference type="Pfam" id="PF07714">
    <property type="entry name" value="PK_Tyr_Ser-Thr"/>
    <property type="match status" value="1"/>
</dbReference>
<dbReference type="PROSITE" id="PS50011">
    <property type="entry name" value="PROTEIN_KINASE_DOM"/>
    <property type="match status" value="1"/>
</dbReference>
<evidence type="ECO:0000256" key="2">
    <source>
        <dbReference type="ARBA" id="ARBA00022679"/>
    </source>
</evidence>
<feature type="region of interest" description="Disordered" evidence="7">
    <location>
        <begin position="646"/>
        <end position="666"/>
    </location>
</feature>
<accession>A0A835T2T8</accession>
<dbReference type="GO" id="GO:0005524">
    <property type="term" value="F:ATP binding"/>
    <property type="evidence" value="ECO:0007669"/>
    <property type="project" value="UniProtKB-UniRule"/>
</dbReference>
<evidence type="ECO:0000256" key="6">
    <source>
        <dbReference type="PROSITE-ProRule" id="PRU10141"/>
    </source>
</evidence>
<feature type="compositionally biased region" description="Low complexity" evidence="7">
    <location>
        <begin position="354"/>
        <end position="376"/>
    </location>
</feature>
<evidence type="ECO:0000313" key="10">
    <source>
        <dbReference type="Proteomes" id="UP000613740"/>
    </source>
</evidence>
<keyword evidence="4" id="KW-0418">Kinase</keyword>
<feature type="region of interest" description="Disordered" evidence="7">
    <location>
        <begin position="335"/>
        <end position="419"/>
    </location>
</feature>
<feature type="compositionally biased region" description="Polar residues" evidence="7">
    <location>
        <begin position="464"/>
        <end position="491"/>
    </location>
</feature>
<evidence type="ECO:0000256" key="1">
    <source>
        <dbReference type="ARBA" id="ARBA00022527"/>
    </source>
</evidence>
<dbReference type="GO" id="GO:0004674">
    <property type="term" value="F:protein serine/threonine kinase activity"/>
    <property type="evidence" value="ECO:0007669"/>
    <property type="project" value="UniProtKB-KW"/>
</dbReference>
<evidence type="ECO:0000256" key="4">
    <source>
        <dbReference type="ARBA" id="ARBA00022777"/>
    </source>
</evidence>
<dbReference type="InterPro" id="IPR011009">
    <property type="entry name" value="Kinase-like_dom_sf"/>
</dbReference>
<keyword evidence="2" id="KW-0808">Transferase</keyword>
<dbReference type="Gene3D" id="3.30.200.20">
    <property type="entry name" value="Phosphorylase Kinase, domain 1"/>
    <property type="match status" value="1"/>
</dbReference>
<dbReference type="OrthoDB" id="536504at2759"/>
<protein>
    <recommendedName>
        <fullName evidence="8">Protein kinase domain-containing protein</fullName>
    </recommendedName>
</protein>
<evidence type="ECO:0000256" key="5">
    <source>
        <dbReference type="ARBA" id="ARBA00022840"/>
    </source>
</evidence>
<feature type="region of interest" description="Disordered" evidence="7">
    <location>
        <begin position="458"/>
        <end position="509"/>
    </location>
</feature>
<dbReference type="FunFam" id="3.30.200.20:FF:001349">
    <property type="entry name" value="Predicted protein"/>
    <property type="match status" value="1"/>
</dbReference>
<dbReference type="Proteomes" id="UP000613740">
    <property type="component" value="Unassembled WGS sequence"/>
</dbReference>
<reference evidence="9" key="1">
    <citation type="journal article" date="2020" name="bioRxiv">
        <title>Comparative genomics of Chlamydomonas.</title>
        <authorList>
            <person name="Craig R.J."/>
            <person name="Hasan A.R."/>
            <person name="Ness R.W."/>
            <person name="Keightley P.D."/>
        </authorList>
    </citation>
    <scope>NUCLEOTIDE SEQUENCE</scope>
    <source>
        <strain evidence="9">CCAP 11/173</strain>
    </source>
</reference>
<evidence type="ECO:0000313" key="9">
    <source>
        <dbReference type="EMBL" id="KAG2435992.1"/>
    </source>
</evidence>
<dbReference type="InterPro" id="IPR008271">
    <property type="entry name" value="Ser/Thr_kinase_AS"/>
</dbReference>
<dbReference type="PROSITE" id="PS00107">
    <property type="entry name" value="PROTEIN_KINASE_ATP"/>
    <property type="match status" value="1"/>
</dbReference>
<dbReference type="EMBL" id="JAEHOD010000051">
    <property type="protein sequence ID" value="KAG2435992.1"/>
    <property type="molecule type" value="Genomic_DNA"/>
</dbReference>
<dbReference type="SUPFAM" id="SSF56112">
    <property type="entry name" value="Protein kinase-like (PK-like)"/>
    <property type="match status" value="1"/>
</dbReference>
<keyword evidence="3 6" id="KW-0547">Nucleotide-binding</keyword>
<evidence type="ECO:0000259" key="8">
    <source>
        <dbReference type="PROSITE" id="PS50011"/>
    </source>
</evidence>
<dbReference type="SMART" id="SM00220">
    <property type="entry name" value="S_TKc"/>
    <property type="match status" value="1"/>
</dbReference>
<feature type="compositionally biased region" description="Low complexity" evidence="7">
    <location>
        <begin position="389"/>
        <end position="399"/>
    </location>
</feature>
<name>A0A835T2T8_9CHLO</name>
<dbReference type="AlphaFoldDB" id="A0A835T2T8"/>
<dbReference type="PROSITE" id="PS00108">
    <property type="entry name" value="PROTEIN_KINASE_ST"/>
    <property type="match status" value="1"/>
</dbReference>
<evidence type="ECO:0000256" key="7">
    <source>
        <dbReference type="SAM" id="MobiDB-lite"/>
    </source>
</evidence>
<feature type="region of interest" description="Disordered" evidence="7">
    <location>
        <begin position="275"/>
        <end position="300"/>
    </location>
</feature>
<feature type="binding site" evidence="6">
    <location>
        <position position="729"/>
    </location>
    <ligand>
        <name>ATP</name>
        <dbReference type="ChEBI" id="CHEBI:30616"/>
    </ligand>
</feature>
<dbReference type="InterPro" id="IPR000719">
    <property type="entry name" value="Prot_kinase_dom"/>
</dbReference>
<keyword evidence="1" id="KW-0723">Serine/threonine-protein kinase</keyword>
<keyword evidence="5 6" id="KW-0067">ATP-binding</keyword>
<keyword evidence="10" id="KW-1185">Reference proteome</keyword>
<dbReference type="PANTHER" id="PTHR44329:SF214">
    <property type="entry name" value="PROTEIN KINASE DOMAIN-CONTAINING PROTEIN"/>
    <property type="match status" value="1"/>
</dbReference>
<evidence type="ECO:0000256" key="3">
    <source>
        <dbReference type="ARBA" id="ARBA00022741"/>
    </source>
</evidence>
<dbReference type="CDD" id="cd13999">
    <property type="entry name" value="STKc_MAP3K-like"/>
    <property type="match status" value="1"/>
</dbReference>
<organism evidence="9 10">
    <name type="scientific">Chlamydomonas schloesseri</name>
    <dbReference type="NCBI Taxonomy" id="2026947"/>
    <lineage>
        <taxon>Eukaryota</taxon>
        <taxon>Viridiplantae</taxon>
        <taxon>Chlorophyta</taxon>
        <taxon>core chlorophytes</taxon>
        <taxon>Chlorophyceae</taxon>
        <taxon>CS clade</taxon>
        <taxon>Chlamydomonadales</taxon>
        <taxon>Chlamydomonadaceae</taxon>
        <taxon>Chlamydomonas</taxon>
    </lineage>
</organism>
<proteinExistence type="predicted"/>
<sequence>MAKTQAVFTPSQFVDALTDESVNKVLVETPLLILAEDVFQQAAVDGVQPAIRLARAFTVVGSPDLPEPPTIRLFARHKIQLQPGVTFAFFNVVVQYYITDSPARAPNFYIFAPSTAPNLGPHGTRVLMQDSVLLLGVGLPIELRKQNVLSVKRPAWEGPGPQDIEWMSQGRLGEQCINDTAAPLLDRCWYPRRDLYKDVAFTGGDTTADGAVIPNNVSIHFLNSTLLARQEVASDCISSLGPYGCLVYTYRDVRSLPPVPLSASMAAILAQQQQQQQQLPAAPPPVLDVSGAGASGGGSGSSQTTWVLTGAIVGGVVGGALLVGVAAAVLWSRRRKRSGAPPDTTGEGKQQPLQAVADSSSSDGSSASCAQQQLAQNESSPQEASDSRPAGAAAAAPAADTLSRSLGRGPSAGLQQPQWGDAAAELDHSSQRLHGLVVRSAPLREGLGTNLIVVTQAAAGDDGSPTTLTGSPRPWSATTGSRPGGSKSSSIRGARCSGSSGNGGHVHGAGAGGVNQAGAAAAAAVDPPASAATTTAAGPLVVPPAGRRQPSPLPAGSPAGGGVRSAAFCDSSSDGAFASAGGGGLATRVFASRVAALLLESSSNVGGNESLFMRTPHWHSSTYATADEAGEPAGTTDYVMITAGVSGAPATSPPPAAEGDGSRGAGTPAAAVSLGLLGHGCGEDREPQPVQVEMEVEVEVVELLPHKLGKGTFGRVQEGRYRGQRVAVKQALDLHDGLEMPVTKVVEAFLQEVEVMGRCQHPNICQLLAACLAPPKLCLVMEFMDTNLEALIYGGGPSSGRRLLPLPKLLHIAIQVAQGLEYLHPTCIHRDLKPANVLITNPDCDKPIVKLADFGLSRLAEVTVLTANPEAGTPAYMAPETFDVQNHKVTHKVDMYAFGILLWAMLTGEEPWRHHPMISVAYNVFSGRRPPLSGLPEDRCPRKLLRLIEQCWDAQPRRRPAAAEAMKELLLIREHMANGDVAAAHPPAAVS</sequence>
<gene>
    <name evidence="9" type="ORF">HYH02_011705</name>
</gene>
<feature type="region of interest" description="Disordered" evidence="7">
    <location>
        <begin position="534"/>
        <end position="563"/>
    </location>
</feature>
<dbReference type="Gene3D" id="1.10.510.10">
    <property type="entry name" value="Transferase(Phosphotransferase) domain 1"/>
    <property type="match status" value="1"/>
</dbReference>
<dbReference type="InterPro" id="IPR001245">
    <property type="entry name" value="Ser-Thr/Tyr_kinase_cat_dom"/>
</dbReference>
<dbReference type="PANTHER" id="PTHR44329">
    <property type="entry name" value="SERINE/THREONINE-PROTEIN KINASE TNNI3K-RELATED"/>
    <property type="match status" value="1"/>
</dbReference>
<comment type="caution">
    <text evidence="9">The sequence shown here is derived from an EMBL/GenBank/DDBJ whole genome shotgun (WGS) entry which is preliminary data.</text>
</comment>
<feature type="domain" description="Protein kinase" evidence="8">
    <location>
        <begin position="702"/>
        <end position="971"/>
    </location>
</feature>
<feature type="compositionally biased region" description="Gly residues" evidence="7">
    <location>
        <begin position="500"/>
        <end position="509"/>
    </location>
</feature>
<dbReference type="InterPro" id="IPR051681">
    <property type="entry name" value="Ser/Thr_Kinases-Pseudokinases"/>
</dbReference>
<dbReference type="InterPro" id="IPR017441">
    <property type="entry name" value="Protein_kinase_ATP_BS"/>
</dbReference>